<dbReference type="AlphaFoldDB" id="A0A4Y2KV65"/>
<organism evidence="1 2">
    <name type="scientific">Araneus ventricosus</name>
    <name type="common">Orbweaver spider</name>
    <name type="synonym">Epeira ventricosa</name>
    <dbReference type="NCBI Taxonomy" id="182803"/>
    <lineage>
        <taxon>Eukaryota</taxon>
        <taxon>Metazoa</taxon>
        <taxon>Ecdysozoa</taxon>
        <taxon>Arthropoda</taxon>
        <taxon>Chelicerata</taxon>
        <taxon>Arachnida</taxon>
        <taxon>Araneae</taxon>
        <taxon>Araneomorphae</taxon>
        <taxon>Entelegynae</taxon>
        <taxon>Araneoidea</taxon>
        <taxon>Araneidae</taxon>
        <taxon>Araneus</taxon>
    </lineage>
</organism>
<proteinExistence type="predicted"/>
<accession>A0A4Y2KV65</accession>
<reference evidence="1 2" key="1">
    <citation type="journal article" date="2019" name="Sci. Rep.">
        <title>Orb-weaving spider Araneus ventricosus genome elucidates the spidroin gene catalogue.</title>
        <authorList>
            <person name="Kono N."/>
            <person name="Nakamura H."/>
            <person name="Ohtoshi R."/>
            <person name="Moran D.A.P."/>
            <person name="Shinohara A."/>
            <person name="Yoshida Y."/>
            <person name="Fujiwara M."/>
            <person name="Mori M."/>
            <person name="Tomita M."/>
            <person name="Arakawa K."/>
        </authorList>
    </citation>
    <scope>NUCLEOTIDE SEQUENCE [LARGE SCALE GENOMIC DNA]</scope>
</reference>
<comment type="caution">
    <text evidence="1">The sequence shown here is derived from an EMBL/GenBank/DDBJ whole genome shotgun (WGS) entry which is preliminary data.</text>
</comment>
<protein>
    <submittedName>
        <fullName evidence="1">Uncharacterized protein</fullName>
    </submittedName>
</protein>
<gene>
    <name evidence="1" type="ORF">AVEN_86419_1</name>
</gene>
<dbReference type="Proteomes" id="UP000499080">
    <property type="component" value="Unassembled WGS sequence"/>
</dbReference>
<dbReference type="EMBL" id="BGPR01004976">
    <property type="protein sequence ID" value="GBN05527.1"/>
    <property type="molecule type" value="Genomic_DNA"/>
</dbReference>
<name>A0A4Y2KV65_ARAVE</name>
<evidence type="ECO:0000313" key="1">
    <source>
        <dbReference type="EMBL" id="GBN05527.1"/>
    </source>
</evidence>
<keyword evidence="2" id="KW-1185">Reference proteome</keyword>
<sequence length="80" mass="8874">MSFRPSDHSSKLQPGIRMRGDSNCDAFINSGGRGDLAVTSRLHGRRLTPWVKRPPAGMMRKFEEEVPAHVPSSSSHRSSK</sequence>
<evidence type="ECO:0000313" key="2">
    <source>
        <dbReference type="Proteomes" id="UP000499080"/>
    </source>
</evidence>